<organism evidence="5 6">
    <name type="scientific">Ceratobasidium theobromae</name>
    <dbReference type="NCBI Taxonomy" id="1582974"/>
    <lineage>
        <taxon>Eukaryota</taxon>
        <taxon>Fungi</taxon>
        <taxon>Dikarya</taxon>
        <taxon>Basidiomycota</taxon>
        <taxon>Agaricomycotina</taxon>
        <taxon>Agaricomycetes</taxon>
        <taxon>Cantharellales</taxon>
        <taxon>Ceratobasidiaceae</taxon>
        <taxon>Ceratobasidium</taxon>
    </lineage>
</organism>
<evidence type="ECO:0000256" key="2">
    <source>
        <dbReference type="ARBA" id="ARBA00022737"/>
    </source>
</evidence>
<feature type="repeat" description="WD" evidence="3">
    <location>
        <begin position="765"/>
        <end position="794"/>
    </location>
</feature>
<dbReference type="PROSITE" id="PS00678">
    <property type="entry name" value="WD_REPEATS_1"/>
    <property type="match status" value="2"/>
</dbReference>
<dbReference type="SMART" id="SM00320">
    <property type="entry name" value="WD40"/>
    <property type="match status" value="12"/>
</dbReference>
<feature type="repeat" description="WD" evidence="3">
    <location>
        <begin position="667"/>
        <end position="708"/>
    </location>
</feature>
<dbReference type="Pfam" id="PF00400">
    <property type="entry name" value="WD40"/>
    <property type="match status" value="9"/>
</dbReference>
<comment type="caution">
    <text evidence="5">The sequence shown here is derived from an EMBL/GenBank/DDBJ whole genome shotgun (WGS) entry which is preliminary data.</text>
</comment>
<evidence type="ECO:0000256" key="1">
    <source>
        <dbReference type="ARBA" id="ARBA00022574"/>
    </source>
</evidence>
<keyword evidence="1 3" id="KW-0853">WD repeat</keyword>
<accession>A0A5N5QCR4</accession>
<dbReference type="Proteomes" id="UP000383932">
    <property type="component" value="Unassembled WGS sequence"/>
</dbReference>
<feature type="domain" description="Nephrocystin 3-like N-terminal" evidence="4">
    <location>
        <begin position="28"/>
        <end position="198"/>
    </location>
</feature>
<dbReference type="InterPro" id="IPR056884">
    <property type="entry name" value="NPHP3-like_N"/>
</dbReference>
<dbReference type="InterPro" id="IPR036322">
    <property type="entry name" value="WD40_repeat_dom_sf"/>
</dbReference>
<dbReference type="InterPro" id="IPR001680">
    <property type="entry name" value="WD40_rpt"/>
</dbReference>
<feature type="repeat" description="WD" evidence="3">
    <location>
        <begin position="588"/>
        <end position="622"/>
    </location>
</feature>
<evidence type="ECO:0000313" key="6">
    <source>
        <dbReference type="Proteomes" id="UP000383932"/>
    </source>
</evidence>
<dbReference type="Gene3D" id="3.40.50.300">
    <property type="entry name" value="P-loop containing nucleotide triphosphate hydrolases"/>
    <property type="match status" value="1"/>
</dbReference>
<dbReference type="PROSITE" id="PS50294">
    <property type="entry name" value="WD_REPEATS_REGION"/>
    <property type="match status" value="6"/>
</dbReference>
<sequence>MATVPGALFSQFRPIGGGFDPKRACQEGTRERIIQDATAWVEQQESSETILWIHGQAGIGKSAISTSLCKRLADRNLAASFFCKRDDPELNDPLRLIDTIVHGLAERCPAYSKAVATAAKCDQETLKSMAHPDIRLRELLKKPMQTLKKLELSDPLIVLVDALDECGTTKSNCREYILEYLHDASRLVSWFKVIITSRPDHDIRQVFNLFRRRSYSIFDVHRYNASDDIRAYTEIHLNDVARRDKWPDGSIDQLCACSEGSFIWATTASKFVLGVHNSLDRLDQLVRVRPTGFLDNIDALYNTVINNSLKDDSEESKTLVRRCIGAVIAASAQKPLPASVLGQLMRDYVKPHEMENTITSLSAVLYNDEDHGGIRFYYPSFADYATNPERSKEFHVDLVQRNIELTAGCLRVMRQELRFNICSLETSHRLNCEIPDLDDKVNSHISEELAYSCTYWISHLVKSPQRTLIQETQQIMGGPRLLYWLEVLSLLGRTDVALQVLPRLVQWLPMEPRELVELAEDAHKFVRSFFDAISKSTPHLYISGLAFAPKASVIYRRLKPLFPNTVTVTRGQIEWWPGCMRSISHPSISCLSVSRDGRMMAVGSYDGAIRIWDLMTGKLIRDPLAAQCGHINSIAFSPTGDRIVSGSNDNTVRLWDLLTGKLIFEPLTGHTNIVTSVAFSPDGTRVVSGSNDKTLRLWDVAVGKSVGKPFIAHEKSVDYVAFSPDGKQIMSVCSGGRVILWSSETGIGDLLVGDFYGDGINYAGFSPDGKRLLTAAYGGAVQMWDTSSRNRIGGPLKMPESWGVGFAAFSSDGRRIIASSYFNTWIWDVESGATIPSPLEAIGDVRAVASSLDGEFLISTSVVSGTCTLIRVWRANISHTPTLPTGHADIVNAAVFSLDGNRIISASHENTVCTWDAKTGDLLSRFRLEHEDLAGSMPRLITISREGNRVATRTYSDTDRIILWDTNTGRMLSSPFVTIAEFGLSNDLALSPDCTLIAASALDNKVQMLDAVTGDLVGTPLIGHSQPVRSVAFSPDGRFVAAGSYDSTILRWDAATGDVIGDRLIVHGSNSWFPECLAFSPDGTRIAAGSGYSEHNLIVWDNISGEIVASASVERNCTIGYITFSPSGDRIVSGTFEGAIQVWETETGRAIGGRFVGHTRGITSISFSPDGELVLSASSDRTLRVWSARADLSVDGLLVQGSDGDNGRSFRWPCTTFGLPPHPVHLDWASHDYESLLLWVPTYYRRPYDPRAQYCISTDLSVLPVYLDFSKFVHGTAWTSIACDDVLNNQV</sequence>
<dbReference type="PROSITE" id="PS50082">
    <property type="entry name" value="WD_REPEATS_2"/>
    <property type="match status" value="9"/>
</dbReference>
<feature type="repeat" description="WD" evidence="3">
    <location>
        <begin position="1122"/>
        <end position="1153"/>
    </location>
</feature>
<name>A0A5N5QCR4_9AGAM</name>
<evidence type="ECO:0000259" key="4">
    <source>
        <dbReference type="Pfam" id="PF24883"/>
    </source>
</evidence>
<dbReference type="PRINTS" id="PR00320">
    <property type="entry name" value="GPROTEINBRPT"/>
</dbReference>
<feature type="repeat" description="WD" evidence="3">
    <location>
        <begin position="1155"/>
        <end position="1187"/>
    </location>
</feature>
<dbReference type="InterPro" id="IPR011047">
    <property type="entry name" value="Quinoprotein_ADH-like_sf"/>
</dbReference>
<dbReference type="PANTHER" id="PTHR19879:SF9">
    <property type="entry name" value="TRANSCRIPTION INITIATION FACTOR TFIID SUBUNIT 5"/>
    <property type="match status" value="1"/>
</dbReference>
<dbReference type="InterPro" id="IPR019775">
    <property type="entry name" value="WD40_repeat_CS"/>
</dbReference>
<feature type="repeat" description="WD" evidence="3">
    <location>
        <begin position="624"/>
        <end position="665"/>
    </location>
</feature>
<dbReference type="SUPFAM" id="SSF52540">
    <property type="entry name" value="P-loop containing nucleoside triphosphate hydrolases"/>
    <property type="match status" value="1"/>
</dbReference>
<proteinExistence type="predicted"/>
<reference evidence="5 6" key="1">
    <citation type="journal article" date="2019" name="Fungal Biol. Biotechnol.">
        <title>Draft genome sequence of fastidious pathogen Ceratobasidium theobromae, which causes vascular-streak dieback in Theobroma cacao.</title>
        <authorList>
            <person name="Ali S.S."/>
            <person name="Asman A."/>
            <person name="Shao J."/>
            <person name="Firmansyah A.P."/>
            <person name="Susilo A.W."/>
            <person name="Rosmana A."/>
            <person name="McMahon P."/>
            <person name="Junaid M."/>
            <person name="Guest D."/>
            <person name="Kheng T.Y."/>
            <person name="Meinhardt L.W."/>
            <person name="Bailey B.A."/>
        </authorList>
    </citation>
    <scope>NUCLEOTIDE SEQUENCE [LARGE SCALE GENOMIC DNA]</scope>
    <source>
        <strain evidence="5 6">CT2</strain>
    </source>
</reference>
<keyword evidence="2" id="KW-0677">Repeat</keyword>
<gene>
    <name evidence="5" type="ORF">CTheo_7024</name>
</gene>
<dbReference type="SUPFAM" id="SSF50998">
    <property type="entry name" value="Quinoprotein alcohol dehydrogenase-like"/>
    <property type="match status" value="1"/>
</dbReference>
<dbReference type="PANTHER" id="PTHR19879">
    <property type="entry name" value="TRANSCRIPTION INITIATION FACTOR TFIID"/>
    <property type="match status" value="1"/>
</dbReference>
<dbReference type="InterPro" id="IPR027417">
    <property type="entry name" value="P-loop_NTPase"/>
</dbReference>
<feature type="repeat" description="WD" evidence="3">
    <location>
        <begin position="1021"/>
        <end position="1062"/>
    </location>
</feature>
<dbReference type="InterPro" id="IPR020472">
    <property type="entry name" value="WD40_PAC1"/>
</dbReference>
<keyword evidence="6" id="KW-1185">Reference proteome</keyword>
<protein>
    <submittedName>
        <fullName evidence="5">WD40-repeat protein (Notchless protein)</fullName>
    </submittedName>
</protein>
<dbReference type="Pfam" id="PF24883">
    <property type="entry name" value="NPHP3_N"/>
    <property type="match status" value="1"/>
</dbReference>
<dbReference type="OrthoDB" id="538223at2759"/>
<dbReference type="InterPro" id="IPR015943">
    <property type="entry name" value="WD40/YVTN_repeat-like_dom_sf"/>
</dbReference>
<dbReference type="Gene3D" id="2.130.10.10">
    <property type="entry name" value="YVTN repeat-like/Quinoprotein amine dehydrogenase"/>
    <property type="match status" value="4"/>
</dbReference>
<feature type="repeat" description="WD" evidence="3">
    <location>
        <begin position="710"/>
        <end position="746"/>
    </location>
</feature>
<evidence type="ECO:0000256" key="3">
    <source>
        <dbReference type="PROSITE-ProRule" id="PRU00221"/>
    </source>
</evidence>
<dbReference type="EMBL" id="SSOP01000257">
    <property type="protein sequence ID" value="KAB5589532.1"/>
    <property type="molecule type" value="Genomic_DNA"/>
</dbReference>
<evidence type="ECO:0000313" key="5">
    <source>
        <dbReference type="EMBL" id="KAB5589532.1"/>
    </source>
</evidence>
<dbReference type="CDD" id="cd00200">
    <property type="entry name" value="WD40"/>
    <property type="match status" value="2"/>
</dbReference>
<dbReference type="SUPFAM" id="SSF50978">
    <property type="entry name" value="WD40 repeat-like"/>
    <property type="match status" value="1"/>
</dbReference>
<feature type="repeat" description="WD" evidence="3">
    <location>
        <begin position="884"/>
        <end position="925"/>
    </location>
</feature>